<organism evidence="3">
    <name type="scientific">uncultured Caudovirales phage</name>
    <dbReference type="NCBI Taxonomy" id="2100421"/>
    <lineage>
        <taxon>Viruses</taxon>
        <taxon>Duplodnaviria</taxon>
        <taxon>Heunggongvirae</taxon>
        <taxon>Uroviricota</taxon>
        <taxon>Caudoviricetes</taxon>
        <taxon>Peduoviridae</taxon>
        <taxon>Maltschvirus</taxon>
        <taxon>Maltschvirus maltsch</taxon>
    </lineage>
</organism>
<dbReference type="EMBL" id="LR796467">
    <property type="protein sequence ID" value="CAB4146689.1"/>
    <property type="molecule type" value="Genomic_DNA"/>
</dbReference>
<gene>
    <name evidence="2" type="ORF">UFOVP1008_40</name>
    <name evidence="3" type="ORF">UFOVP1160_6</name>
    <name evidence="4" type="ORF">UFOVP1352_44</name>
    <name evidence="1" type="ORF">UFOVP498_48</name>
</gene>
<dbReference type="EMBL" id="LR797301">
    <property type="protein sequence ID" value="CAB4200343.1"/>
    <property type="molecule type" value="Genomic_DNA"/>
</dbReference>
<evidence type="ECO:0000313" key="1">
    <source>
        <dbReference type="EMBL" id="CAB4146689.1"/>
    </source>
</evidence>
<accession>A0A6J5QR29</accession>
<sequence>MSAPSFFINGPTSDACDECAALARAWAVQVTDPATTVDDDDYSSKQWALWAQEQATAGHNLDSHTDVVITTPQAAQVLTYNGTNWINLDSASGAEATWPSAYADPVDWIADVLPVSIGRAVDELADRVNGLETQHPEAIIIACSDETTAISAGTSKVTFRMPYAMTLTAVRASLTTAQVSGASVFTVDVNKNGVSVLSTQKIAFDNGEKTSTTSSLLPFNITGPIFADDSEITIDVDQIGDGTAKGLKVSLIGYRS</sequence>
<name>A0A6J5QR29_9CAUD</name>
<evidence type="ECO:0000313" key="3">
    <source>
        <dbReference type="EMBL" id="CAB4187149.1"/>
    </source>
</evidence>
<evidence type="ECO:0000313" key="4">
    <source>
        <dbReference type="EMBL" id="CAB4200343.1"/>
    </source>
</evidence>
<dbReference type="EMBL" id="LR796954">
    <property type="protein sequence ID" value="CAB4177732.1"/>
    <property type="molecule type" value="Genomic_DNA"/>
</dbReference>
<evidence type="ECO:0000313" key="2">
    <source>
        <dbReference type="EMBL" id="CAB4177732.1"/>
    </source>
</evidence>
<protein>
    <submittedName>
        <fullName evidence="3">Uncharacterized protein</fullName>
    </submittedName>
</protein>
<dbReference type="EMBL" id="LR797110">
    <property type="protein sequence ID" value="CAB4187149.1"/>
    <property type="molecule type" value="Genomic_DNA"/>
</dbReference>
<reference evidence="3" key="1">
    <citation type="submission" date="2020-05" db="EMBL/GenBank/DDBJ databases">
        <authorList>
            <person name="Chiriac C."/>
            <person name="Salcher M."/>
            <person name="Ghai R."/>
            <person name="Kavagutti S V."/>
        </authorList>
    </citation>
    <scope>NUCLEOTIDE SEQUENCE</scope>
</reference>
<proteinExistence type="predicted"/>